<gene>
    <name evidence="1" type="ORF">ACFQ07_01590</name>
</gene>
<evidence type="ECO:0008006" key="3">
    <source>
        <dbReference type="Google" id="ProtNLM"/>
    </source>
</evidence>
<accession>A0ABW3CB37</accession>
<dbReference type="EMBL" id="JBHTIR010000182">
    <property type="protein sequence ID" value="MFD0850908.1"/>
    <property type="molecule type" value="Genomic_DNA"/>
</dbReference>
<sequence>ALDGLGTPQGTPSEEAARLRSLAAIGYLRGEYDQARARLEEFSEKFGGSGIGEIDEVDNRFSREFRRLLEQAEAESGRG</sequence>
<protein>
    <recommendedName>
        <fullName evidence="3">Tetratricopeptide repeat protein</fullName>
    </recommendedName>
</protein>
<dbReference type="Proteomes" id="UP001597083">
    <property type="component" value="Unassembled WGS sequence"/>
</dbReference>
<keyword evidence="2" id="KW-1185">Reference proteome</keyword>
<organism evidence="1 2">
    <name type="scientific">Actinomadura adrarensis</name>
    <dbReference type="NCBI Taxonomy" id="1819600"/>
    <lineage>
        <taxon>Bacteria</taxon>
        <taxon>Bacillati</taxon>
        <taxon>Actinomycetota</taxon>
        <taxon>Actinomycetes</taxon>
        <taxon>Streptosporangiales</taxon>
        <taxon>Thermomonosporaceae</taxon>
        <taxon>Actinomadura</taxon>
    </lineage>
</organism>
<evidence type="ECO:0000313" key="2">
    <source>
        <dbReference type="Proteomes" id="UP001597083"/>
    </source>
</evidence>
<evidence type="ECO:0000313" key="1">
    <source>
        <dbReference type="EMBL" id="MFD0850908.1"/>
    </source>
</evidence>
<reference evidence="2" key="1">
    <citation type="journal article" date="2019" name="Int. J. Syst. Evol. Microbiol.">
        <title>The Global Catalogue of Microorganisms (GCM) 10K type strain sequencing project: providing services to taxonomists for standard genome sequencing and annotation.</title>
        <authorList>
            <consortium name="The Broad Institute Genomics Platform"/>
            <consortium name="The Broad Institute Genome Sequencing Center for Infectious Disease"/>
            <person name="Wu L."/>
            <person name="Ma J."/>
        </authorList>
    </citation>
    <scope>NUCLEOTIDE SEQUENCE [LARGE SCALE GENOMIC DNA]</scope>
    <source>
        <strain evidence="2">JCM 31696</strain>
    </source>
</reference>
<name>A0ABW3CB37_9ACTN</name>
<feature type="non-terminal residue" evidence="1">
    <location>
        <position position="1"/>
    </location>
</feature>
<proteinExistence type="predicted"/>
<comment type="caution">
    <text evidence="1">The sequence shown here is derived from an EMBL/GenBank/DDBJ whole genome shotgun (WGS) entry which is preliminary data.</text>
</comment>